<dbReference type="Proteomes" id="UP001205603">
    <property type="component" value="Unassembled WGS sequence"/>
</dbReference>
<reference evidence="2 3" key="1">
    <citation type="submission" date="2022-07" db="EMBL/GenBank/DDBJ databases">
        <title>Fecal culturing of patients with breast cancer.</title>
        <authorList>
            <person name="Teng N.M.Y."/>
            <person name="Kiu R."/>
            <person name="Evans R."/>
            <person name="Baker D.J."/>
            <person name="Zenner C."/>
            <person name="Robinson S.D."/>
            <person name="Hall L.J."/>
        </authorList>
    </citation>
    <scope>NUCLEOTIDE SEQUENCE [LARGE SCALE GENOMIC DNA]</scope>
    <source>
        <strain evidence="2 3">LH1063</strain>
    </source>
</reference>
<proteinExistence type="predicted"/>
<name>A0ABT1MDA4_9BACT</name>
<organism evidence="2 3">
    <name type="scientific">Coprobacter tertius</name>
    <dbReference type="NCBI Taxonomy" id="2944915"/>
    <lineage>
        <taxon>Bacteria</taxon>
        <taxon>Pseudomonadati</taxon>
        <taxon>Bacteroidota</taxon>
        <taxon>Bacteroidia</taxon>
        <taxon>Bacteroidales</taxon>
        <taxon>Barnesiellaceae</taxon>
        <taxon>Coprobacter</taxon>
    </lineage>
</organism>
<dbReference type="InterPro" id="IPR051532">
    <property type="entry name" value="Ester_Hydrolysis_Enzymes"/>
</dbReference>
<dbReference type="PANTHER" id="PTHR30383:SF29">
    <property type="entry name" value="SGNH HYDROLASE-TYPE ESTERASE DOMAIN-CONTAINING PROTEIN"/>
    <property type="match status" value="1"/>
</dbReference>
<feature type="domain" description="SGNH hydrolase-type esterase" evidence="1">
    <location>
        <begin position="29"/>
        <end position="232"/>
    </location>
</feature>
<evidence type="ECO:0000313" key="3">
    <source>
        <dbReference type="Proteomes" id="UP001205603"/>
    </source>
</evidence>
<keyword evidence="3" id="KW-1185">Reference proteome</keyword>
<dbReference type="Pfam" id="PF13472">
    <property type="entry name" value="Lipase_GDSL_2"/>
    <property type="match status" value="1"/>
</dbReference>
<evidence type="ECO:0000313" key="2">
    <source>
        <dbReference type="EMBL" id="MCP9610618.1"/>
    </source>
</evidence>
<dbReference type="InterPro" id="IPR036514">
    <property type="entry name" value="SGNH_hydro_sf"/>
</dbReference>
<dbReference type="Gene3D" id="3.40.50.1110">
    <property type="entry name" value="SGNH hydrolase"/>
    <property type="match status" value="1"/>
</dbReference>
<evidence type="ECO:0000259" key="1">
    <source>
        <dbReference type="Pfam" id="PF13472"/>
    </source>
</evidence>
<dbReference type="InterPro" id="IPR013830">
    <property type="entry name" value="SGNH_hydro"/>
</dbReference>
<accession>A0ABT1MDA4</accession>
<comment type="caution">
    <text evidence="2">The sequence shown here is derived from an EMBL/GenBank/DDBJ whole genome shotgun (WGS) entry which is preliminary data.</text>
</comment>
<dbReference type="EMBL" id="JANDHW010000001">
    <property type="protein sequence ID" value="MCP9610618.1"/>
    <property type="molecule type" value="Genomic_DNA"/>
</dbReference>
<dbReference type="PANTHER" id="PTHR30383">
    <property type="entry name" value="THIOESTERASE 1/PROTEASE 1/LYSOPHOSPHOLIPASE L1"/>
    <property type="match status" value="1"/>
</dbReference>
<dbReference type="RefSeq" id="WP_255025148.1">
    <property type="nucleotide sequence ID" value="NZ_JANDHW010000001.1"/>
</dbReference>
<dbReference type="SUPFAM" id="SSF52266">
    <property type="entry name" value="SGNH hydrolase"/>
    <property type="match status" value="1"/>
</dbReference>
<sequence length="252" mass="27851">MKHIFLTLIAWLVVMGIEAAHPIEFNIVFIGNSITQGVQIENPDKQAPPPQATRLLNERGFIVKSVNCGVSGATTYNFLPGQGHLFSPVIQAADHFYATGKPLVFSVMLGTNDSAVAGTTGAPVSPDQYYKNMEVIIDSLLSRYSNSTIIIHRPIWYSPNTHNGSIYLSEGLARLKTYTPKLKALEAAHPGRVFVGDKKAYSYFKKNHLKYLIPENGNSGVFYLHPNAEGAEKLGDFWAKAIAKRMNEELKK</sequence>
<protein>
    <submittedName>
        <fullName evidence="2">GDSL-type esterase/lipase family protein</fullName>
    </submittedName>
</protein>
<gene>
    <name evidence="2" type="ORF">NMU02_00725</name>
</gene>